<dbReference type="Pfam" id="PF13560">
    <property type="entry name" value="HTH_31"/>
    <property type="match status" value="1"/>
</dbReference>
<organism evidence="2 3">
    <name type="scientific">Saccharothrix coeruleofusca</name>
    <dbReference type="NCBI Taxonomy" id="33919"/>
    <lineage>
        <taxon>Bacteria</taxon>
        <taxon>Bacillati</taxon>
        <taxon>Actinomycetota</taxon>
        <taxon>Actinomycetes</taxon>
        <taxon>Pseudonocardiales</taxon>
        <taxon>Pseudonocardiaceae</taxon>
        <taxon>Saccharothrix</taxon>
    </lineage>
</organism>
<gene>
    <name evidence="2" type="ORF">GCM10010185_31360</name>
</gene>
<proteinExistence type="predicted"/>
<accession>A0A918ALZ6</accession>
<protein>
    <submittedName>
        <fullName evidence="2">Transcriptional regulator</fullName>
    </submittedName>
</protein>
<dbReference type="RefSeq" id="WP_189223999.1">
    <property type="nucleotide sequence ID" value="NZ_BMRG01000005.1"/>
</dbReference>
<evidence type="ECO:0000259" key="1">
    <source>
        <dbReference type="SMART" id="SM00530"/>
    </source>
</evidence>
<dbReference type="Gene3D" id="1.10.260.40">
    <property type="entry name" value="lambda repressor-like DNA-binding domains"/>
    <property type="match status" value="1"/>
</dbReference>
<comment type="caution">
    <text evidence="2">The sequence shown here is derived from an EMBL/GenBank/DDBJ whole genome shotgun (WGS) entry which is preliminary data.</text>
</comment>
<dbReference type="EMBL" id="BMRG01000005">
    <property type="protein sequence ID" value="GGP56848.1"/>
    <property type="molecule type" value="Genomic_DNA"/>
</dbReference>
<evidence type="ECO:0000313" key="3">
    <source>
        <dbReference type="Proteomes" id="UP000639606"/>
    </source>
</evidence>
<dbReference type="SUPFAM" id="SSF47413">
    <property type="entry name" value="lambda repressor-like DNA-binding domains"/>
    <property type="match status" value="1"/>
</dbReference>
<keyword evidence="3" id="KW-1185">Reference proteome</keyword>
<dbReference type="InterPro" id="IPR001387">
    <property type="entry name" value="Cro/C1-type_HTH"/>
</dbReference>
<dbReference type="SMART" id="SM00530">
    <property type="entry name" value="HTH_XRE"/>
    <property type="match status" value="1"/>
</dbReference>
<feature type="domain" description="HTH cro/C1-type" evidence="1">
    <location>
        <begin position="17"/>
        <end position="72"/>
    </location>
</feature>
<reference evidence="2" key="2">
    <citation type="submission" date="2020-09" db="EMBL/GenBank/DDBJ databases">
        <authorList>
            <person name="Sun Q."/>
            <person name="Ohkuma M."/>
        </authorList>
    </citation>
    <scope>NUCLEOTIDE SEQUENCE</scope>
    <source>
        <strain evidence="2">JCM 3313</strain>
    </source>
</reference>
<dbReference type="AlphaFoldDB" id="A0A918ALZ6"/>
<dbReference type="InterPro" id="IPR043917">
    <property type="entry name" value="DUF5753"/>
</dbReference>
<evidence type="ECO:0000313" key="2">
    <source>
        <dbReference type="EMBL" id="GGP56848.1"/>
    </source>
</evidence>
<dbReference type="InterPro" id="IPR010982">
    <property type="entry name" value="Lambda_DNA-bd_dom_sf"/>
</dbReference>
<dbReference type="CDD" id="cd00093">
    <property type="entry name" value="HTH_XRE"/>
    <property type="match status" value="1"/>
</dbReference>
<name>A0A918ALZ6_9PSEU</name>
<dbReference type="GO" id="GO:0003677">
    <property type="term" value="F:DNA binding"/>
    <property type="evidence" value="ECO:0007669"/>
    <property type="project" value="InterPro"/>
</dbReference>
<sequence length="286" mass="32478">MATKPDPIALRKRIGTELKRHRYLAKRSAHEAAEELGCSRGKISQMEIGFYRLHFRDVRDLLLFYGAPPEEVERLVGMAKDSALPSWWEPYAEVVEDWFAFFLGSEGEAIREFNYEQQVIPGLLQTPEYAEAVTEASNTVRMRDRQKVVDLRLARQRRLHEDEPLALTAVVEETALRRPIGSPAVRRAQLEHLLIMGELPNVGVQVILTEVGAHSGMAANNFIVLEFADYNPGVYLEHPPVVGARYDVEAPELASTYMMIAKELQTKALDEHRSAEFIRKLIAQLK</sequence>
<reference evidence="2" key="1">
    <citation type="journal article" date="2014" name="Int. J. Syst. Evol. Microbiol.">
        <title>Complete genome sequence of Corynebacterium casei LMG S-19264T (=DSM 44701T), isolated from a smear-ripened cheese.</title>
        <authorList>
            <consortium name="US DOE Joint Genome Institute (JGI-PGF)"/>
            <person name="Walter F."/>
            <person name="Albersmeier A."/>
            <person name="Kalinowski J."/>
            <person name="Ruckert C."/>
        </authorList>
    </citation>
    <scope>NUCLEOTIDE SEQUENCE</scope>
    <source>
        <strain evidence="2">JCM 3313</strain>
    </source>
</reference>
<dbReference type="Proteomes" id="UP000639606">
    <property type="component" value="Unassembled WGS sequence"/>
</dbReference>
<dbReference type="Pfam" id="PF19054">
    <property type="entry name" value="DUF5753"/>
    <property type="match status" value="1"/>
</dbReference>